<accession>A0A9N9GU63</accession>
<gene>
    <name evidence="2" type="ORF">AMORRO_LOCUS8906</name>
</gene>
<evidence type="ECO:0000259" key="1">
    <source>
        <dbReference type="Pfam" id="PF12937"/>
    </source>
</evidence>
<dbReference type="SUPFAM" id="SSF52047">
    <property type="entry name" value="RNI-like"/>
    <property type="match status" value="1"/>
</dbReference>
<dbReference type="OrthoDB" id="2332129at2759"/>
<feature type="domain" description="F-box" evidence="1">
    <location>
        <begin position="4"/>
        <end position="45"/>
    </location>
</feature>
<organism evidence="2 3">
    <name type="scientific">Acaulospora morrowiae</name>
    <dbReference type="NCBI Taxonomy" id="94023"/>
    <lineage>
        <taxon>Eukaryota</taxon>
        <taxon>Fungi</taxon>
        <taxon>Fungi incertae sedis</taxon>
        <taxon>Mucoromycota</taxon>
        <taxon>Glomeromycotina</taxon>
        <taxon>Glomeromycetes</taxon>
        <taxon>Diversisporales</taxon>
        <taxon>Acaulosporaceae</taxon>
        <taxon>Acaulospora</taxon>
    </lineage>
</organism>
<evidence type="ECO:0000313" key="2">
    <source>
        <dbReference type="EMBL" id="CAG8626700.1"/>
    </source>
</evidence>
<dbReference type="Gene3D" id="3.80.10.10">
    <property type="entry name" value="Ribonuclease Inhibitor"/>
    <property type="match status" value="1"/>
</dbReference>
<dbReference type="CDD" id="cd09917">
    <property type="entry name" value="F-box_SF"/>
    <property type="match status" value="1"/>
</dbReference>
<dbReference type="Proteomes" id="UP000789342">
    <property type="component" value="Unassembled WGS sequence"/>
</dbReference>
<reference evidence="2" key="1">
    <citation type="submission" date="2021-06" db="EMBL/GenBank/DDBJ databases">
        <authorList>
            <person name="Kallberg Y."/>
            <person name="Tangrot J."/>
            <person name="Rosling A."/>
        </authorList>
    </citation>
    <scope>NUCLEOTIDE SEQUENCE</scope>
    <source>
        <strain evidence="2">CL551</strain>
    </source>
</reference>
<dbReference type="EMBL" id="CAJVPV010008116">
    <property type="protein sequence ID" value="CAG8626700.1"/>
    <property type="molecule type" value="Genomic_DNA"/>
</dbReference>
<evidence type="ECO:0000313" key="3">
    <source>
        <dbReference type="Proteomes" id="UP000789342"/>
    </source>
</evidence>
<sequence>MAFRLPREILREIFLELLDEDFPQDLHPCALVNREWCEVAIPILWLIPMNSPSWTWKSTLYLRTLLSTIGEESRTLLEKNTIDLSTSPAGTLFNYASYPRTLGVTNLLLSIDFYLFPNRQKPMKRDEKDMNQLRLMFKELCKLFIANCNISTIEIGESTGIYYSVIDEISLIPTFPGAKKSLERLTTLSYSNQYSSKITSMFESMSTFVMNLSSIHSYIMDSSQAMALAKLISTQRKLEHLSLALPTVTDKLIAGRNLSQERDCFVHIFGAVASQKYNLIVLELKNINFRFVPKNSLEGLASCSTLQILELIQCEGLETDQAKALSMSFPLLKNFVFKASPEIDEKYPDEFITEIFRTASNHLEEILLEDHTEHTITSITRYCRNVRKLFLESLEQEQILSIFSNCSQLKSISFDCGKGFDANDFLRKMALCVPKTLEAMEIHMFLRNPWLFTPESLKIFLESCKCSFKQLVIQHDLVVNRFYDDSTAPEDVEMTTMDEEHFNVIKRAGVNLLMTNNIALDPDKYPDYSGIITIPESTPASRRVFVSDFYLVYAY</sequence>
<proteinExistence type="predicted"/>
<keyword evidence="3" id="KW-1185">Reference proteome</keyword>
<name>A0A9N9GU63_9GLOM</name>
<protein>
    <submittedName>
        <fullName evidence="2">15336_t:CDS:1</fullName>
    </submittedName>
</protein>
<dbReference type="Pfam" id="PF12937">
    <property type="entry name" value="F-box-like"/>
    <property type="match status" value="1"/>
</dbReference>
<comment type="caution">
    <text evidence="2">The sequence shown here is derived from an EMBL/GenBank/DDBJ whole genome shotgun (WGS) entry which is preliminary data.</text>
</comment>
<dbReference type="InterPro" id="IPR001810">
    <property type="entry name" value="F-box_dom"/>
</dbReference>
<dbReference type="InterPro" id="IPR032675">
    <property type="entry name" value="LRR_dom_sf"/>
</dbReference>
<dbReference type="AlphaFoldDB" id="A0A9N9GU63"/>